<evidence type="ECO:0000313" key="3">
    <source>
        <dbReference type="Proteomes" id="UP001293254"/>
    </source>
</evidence>
<reference evidence="2" key="2">
    <citation type="journal article" date="2024" name="Plant">
        <title>Genomic evolution and insights into agronomic trait innovations of Sesamum species.</title>
        <authorList>
            <person name="Miao H."/>
            <person name="Wang L."/>
            <person name="Qu L."/>
            <person name="Liu H."/>
            <person name="Sun Y."/>
            <person name="Le M."/>
            <person name="Wang Q."/>
            <person name="Wei S."/>
            <person name="Zheng Y."/>
            <person name="Lin W."/>
            <person name="Duan Y."/>
            <person name="Cao H."/>
            <person name="Xiong S."/>
            <person name="Wang X."/>
            <person name="Wei L."/>
            <person name="Li C."/>
            <person name="Ma Q."/>
            <person name="Ju M."/>
            <person name="Zhao R."/>
            <person name="Li G."/>
            <person name="Mu C."/>
            <person name="Tian Q."/>
            <person name="Mei H."/>
            <person name="Zhang T."/>
            <person name="Gao T."/>
            <person name="Zhang H."/>
        </authorList>
    </citation>
    <scope>NUCLEOTIDE SEQUENCE</scope>
    <source>
        <strain evidence="2">3651</strain>
    </source>
</reference>
<reference evidence="2" key="1">
    <citation type="submission" date="2020-06" db="EMBL/GenBank/DDBJ databases">
        <authorList>
            <person name="Li T."/>
            <person name="Hu X."/>
            <person name="Zhang T."/>
            <person name="Song X."/>
            <person name="Zhang H."/>
            <person name="Dai N."/>
            <person name="Sheng W."/>
            <person name="Hou X."/>
            <person name="Wei L."/>
        </authorList>
    </citation>
    <scope>NUCLEOTIDE SEQUENCE</scope>
    <source>
        <strain evidence="2">3651</strain>
        <tissue evidence="2">Leaf</tissue>
    </source>
</reference>
<accession>A0AAE1XQQ2</accession>
<dbReference type="Proteomes" id="UP001293254">
    <property type="component" value="Unassembled WGS sequence"/>
</dbReference>
<organism evidence="2 3">
    <name type="scientific">Sesamum alatum</name>
    <dbReference type="NCBI Taxonomy" id="300844"/>
    <lineage>
        <taxon>Eukaryota</taxon>
        <taxon>Viridiplantae</taxon>
        <taxon>Streptophyta</taxon>
        <taxon>Embryophyta</taxon>
        <taxon>Tracheophyta</taxon>
        <taxon>Spermatophyta</taxon>
        <taxon>Magnoliopsida</taxon>
        <taxon>eudicotyledons</taxon>
        <taxon>Gunneridae</taxon>
        <taxon>Pentapetalae</taxon>
        <taxon>asterids</taxon>
        <taxon>lamiids</taxon>
        <taxon>Lamiales</taxon>
        <taxon>Pedaliaceae</taxon>
        <taxon>Sesamum</taxon>
    </lineage>
</organism>
<name>A0AAE1XQQ2_9LAMI</name>
<proteinExistence type="predicted"/>
<dbReference type="AlphaFoldDB" id="A0AAE1XQQ2"/>
<sequence length="292" mass="32941">MSDPPAAGHDVTTCQDPPVPRNKGILRNENEESEVGLTRTRKSKRLILPIGVTSHISTGKAQKGKGPASSASQNFEFMQIDAQTNMQANRIEHVAKRRVFQTGKYRMKAPCPGETPFELYQACLLPRDVYALSDLHYLRLEMMAEVDLRNLEAQHLAEKEKSNSSWKTDYLNSQEPTEVPQRHKGFDTTQLSLFKYSKCNEYEKFELVDTGWKDDEFVGLASPCKNTEEEASRGPGLPTLGVNPRMLVNLKMYRKSTELKGLQSSSGKLYIQLGHWGLDILLSSVIVYYPTL</sequence>
<gene>
    <name evidence="2" type="ORF">Salat_2682700</name>
</gene>
<keyword evidence="3" id="KW-1185">Reference proteome</keyword>
<dbReference type="EMBL" id="JACGWO010000011">
    <property type="protein sequence ID" value="KAK4415753.1"/>
    <property type="molecule type" value="Genomic_DNA"/>
</dbReference>
<evidence type="ECO:0000256" key="1">
    <source>
        <dbReference type="SAM" id="MobiDB-lite"/>
    </source>
</evidence>
<protein>
    <submittedName>
        <fullName evidence="2">Uncharacterized protein</fullName>
    </submittedName>
</protein>
<feature type="region of interest" description="Disordered" evidence="1">
    <location>
        <begin position="1"/>
        <end position="38"/>
    </location>
</feature>
<evidence type="ECO:0000313" key="2">
    <source>
        <dbReference type="EMBL" id="KAK4415753.1"/>
    </source>
</evidence>
<feature type="region of interest" description="Disordered" evidence="1">
    <location>
        <begin position="162"/>
        <end position="181"/>
    </location>
</feature>
<comment type="caution">
    <text evidence="2">The sequence shown here is derived from an EMBL/GenBank/DDBJ whole genome shotgun (WGS) entry which is preliminary data.</text>
</comment>
<feature type="compositionally biased region" description="Polar residues" evidence="1">
    <location>
        <begin position="163"/>
        <end position="176"/>
    </location>
</feature>